<organism evidence="2 3">
    <name type="scientific">Tenacibaculum jejuense</name>
    <dbReference type="NCBI Taxonomy" id="584609"/>
    <lineage>
        <taxon>Bacteria</taxon>
        <taxon>Pseudomonadati</taxon>
        <taxon>Bacteroidota</taxon>
        <taxon>Flavobacteriia</taxon>
        <taxon>Flavobacteriales</taxon>
        <taxon>Flavobacteriaceae</taxon>
        <taxon>Tenacibaculum</taxon>
    </lineage>
</organism>
<proteinExistence type="predicted"/>
<dbReference type="PANTHER" id="PTHR42852:SF17">
    <property type="entry name" value="THIOREDOXIN-LIKE PROTEIN HI_1115"/>
    <property type="match status" value="1"/>
</dbReference>
<feature type="domain" description="Thioredoxin" evidence="1">
    <location>
        <begin position="19"/>
        <end position="173"/>
    </location>
</feature>
<evidence type="ECO:0000259" key="1">
    <source>
        <dbReference type="PROSITE" id="PS51352"/>
    </source>
</evidence>
<name>A0A238U748_9FLAO</name>
<dbReference type="InterPro" id="IPR036249">
    <property type="entry name" value="Thioredoxin-like_sf"/>
</dbReference>
<dbReference type="PANTHER" id="PTHR42852">
    <property type="entry name" value="THIOL:DISULFIDE INTERCHANGE PROTEIN DSBE"/>
    <property type="match status" value="1"/>
</dbReference>
<dbReference type="InterPro" id="IPR000866">
    <property type="entry name" value="AhpC/TSA"/>
</dbReference>
<dbReference type="GO" id="GO:0016209">
    <property type="term" value="F:antioxidant activity"/>
    <property type="evidence" value="ECO:0007669"/>
    <property type="project" value="InterPro"/>
</dbReference>
<dbReference type="PROSITE" id="PS51352">
    <property type="entry name" value="THIOREDOXIN_2"/>
    <property type="match status" value="1"/>
</dbReference>
<dbReference type="OrthoDB" id="9815205at2"/>
<evidence type="ECO:0000313" key="3">
    <source>
        <dbReference type="Proteomes" id="UP000215214"/>
    </source>
</evidence>
<dbReference type="GO" id="GO:0016491">
    <property type="term" value="F:oxidoreductase activity"/>
    <property type="evidence" value="ECO:0007669"/>
    <property type="project" value="InterPro"/>
</dbReference>
<gene>
    <name evidence="2" type="ORF">TJEJU_1291</name>
</gene>
<dbReference type="Proteomes" id="UP000215214">
    <property type="component" value="Chromosome TJEJU"/>
</dbReference>
<dbReference type="RefSeq" id="WP_095070435.1">
    <property type="nucleotide sequence ID" value="NZ_LT899436.1"/>
</dbReference>
<protein>
    <submittedName>
        <fullName evidence="2">Redoxin</fullName>
    </submittedName>
</protein>
<dbReference type="CDD" id="cd02966">
    <property type="entry name" value="TlpA_like_family"/>
    <property type="match status" value="1"/>
</dbReference>
<evidence type="ECO:0000313" key="2">
    <source>
        <dbReference type="EMBL" id="SNR15029.1"/>
    </source>
</evidence>
<dbReference type="Gene3D" id="3.40.30.10">
    <property type="entry name" value="Glutaredoxin"/>
    <property type="match status" value="1"/>
</dbReference>
<dbReference type="Pfam" id="PF00578">
    <property type="entry name" value="AhpC-TSA"/>
    <property type="match status" value="1"/>
</dbReference>
<dbReference type="EMBL" id="LT899436">
    <property type="protein sequence ID" value="SNR15029.1"/>
    <property type="molecule type" value="Genomic_DNA"/>
</dbReference>
<reference evidence="2 3" key="1">
    <citation type="submission" date="2017-07" db="EMBL/GenBank/DDBJ databases">
        <authorList>
            <person name="Sun Z.S."/>
            <person name="Albrecht U."/>
            <person name="Echele G."/>
            <person name="Lee C.C."/>
        </authorList>
    </citation>
    <scope>NUCLEOTIDE SEQUENCE [LARGE SCALE GENOMIC DNA]</scope>
    <source>
        <strain evidence="3">type strain: KCTC 22618</strain>
    </source>
</reference>
<sequence length="173" mass="20065">MKFRLILLVLASTFIASCNTKNKKTTSADLKVTDGAIRILNYDQLKPLLEQQDDKVHVVNFWATWCKPCVEELPAFEKLNEEYKDKNVELLLVSLDFPNQIQSELLPFIKEHELKPEVVVLDDPDQDKWINGISTEWSGAIPATIIYKNGKRAFYEQSFNYDLLNKELQQFLN</sequence>
<dbReference type="KEGG" id="tje:TJEJU_1291"/>
<dbReference type="AlphaFoldDB" id="A0A238U748"/>
<dbReference type="PROSITE" id="PS51257">
    <property type="entry name" value="PROKAR_LIPOPROTEIN"/>
    <property type="match status" value="1"/>
</dbReference>
<dbReference type="InterPro" id="IPR050553">
    <property type="entry name" value="Thioredoxin_ResA/DsbE_sf"/>
</dbReference>
<keyword evidence="3" id="KW-1185">Reference proteome</keyword>
<accession>A0A238U748</accession>
<dbReference type="InterPro" id="IPR013766">
    <property type="entry name" value="Thioredoxin_domain"/>
</dbReference>
<dbReference type="SUPFAM" id="SSF52833">
    <property type="entry name" value="Thioredoxin-like"/>
    <property type="match status" value="1"/>
</dbReference>